<dbReference type="GO" id="GO:0005975">
    <property type="term" value="P:carbohydrate metabolic process"/>
    <property type="evidence" value="ECO:0007669"/>
    <property type="project" value="InterPro"/>
</dbReference>
<dbReference type="CDD" id="cd05799">
    <property type="entry name" value="PGM2"/>
    <property type="match status" value="1"/>
</dbReference>
<protein>
    <recommendedName>
        <fullName evidence="9">Phosphoglucomutase</fullName>
    </recommendedName>
    <alternativeName>
        <fullName evidence="11">Alpha-phosphoglucomutase</fullName>
    </alternativeName>
    <alternativeName>
        <fullName evidence="10">Glucose phosphomutase</fullName>
    </alternativeName>
</protein>
<dbReference type="InterPro" id="IPR016055">
    <property type="entry name" value="A-D-PHexomutase_a/b/a-I/II/III"/>
</dbReference>
<keyword evidence="5" id="KW-0597">Phosphoprotein</keyword>
<keyword evidence="17" id="KW-1185">Reference proteome</keyword>
<dbReference type="Pfam" id="PF02878">
    <property type="entry name" value="PGM_PMM_I"/>
    <property type="match status" value="1"/>
</dbReference>
<dbReference type="InterPro" id="IPR016066">
    <property type="entry name" value="A-D-PHexomutase_CS"/>
</dbReference>
<dbReference type="Proteomes" id="UP000308489">
    <property type="component" value="Chromosome 1"/>
</dbReference>
<evidence type="ECO:0000313" key="16">
    <source>
        <dbReference type="EMBL" id="VTQ94650.1"/>
    </source>
</evidence>
<dbReference type="AlphaFoldDB" id="A0A4U9RZL9"/>
<feature type="domain" description="Alpha-D-phosphohexomutase alpha/beta/alpha" evidence="15">
    <location>
        <begin position="324"/>
        <end position="448"/>
    </location>
</feature>
<dbReference type="OrthoDB" id="9806956at2"/>
<evidence type="ECO:0000256" key="10">
    <source>
        <dbReference type="ARBA" id="ARBA00041398"/>
    </source>
</evidence>
<feature type="domain" description="Alpha-D-phosphohexomutase alpha/beta/alpha" evidence="14">
    <location>
        <begin position="210"/>
        <end position="311"/>
    </location>
</feature>
<comment type="similarity">
    <text evidence="4 12">Belongs to the phosphohexose mutase family.</text>
</comment>
<evidence type="ECO:0000259" key="15">
    <source>
        <dbReference type="Pfam" id="PF02880"/>
    </source>
</evidence>
<proteinExistence type="inferred from homology"/>
<keyword evidence="7 12" id="KW-0460">Magnesium</keyword>
<dbReference type="GO" id="GO:0000287">
    <property type="term" value="F:magnesium ion binding"/>
    <property type="evidence" value="ECO:0007669"/>
    <property type="project" value="InterPro"/>
</dbReference>
<evidence type="ECO:0000256" key="4">
    <source>
        <dbReference type="ARBA" id="ARBA00010231"/>
    </source>
</evidence>
<dbReference type="RefSeq" id="WP_138210895.1">
    <property type="nucleotide sequence ID" value="NZ_CBCRUQ010000002.1"/>
</dbReference>
<dbReference type="PANTHER" id="PTHR45745">
    <property type="entry name" value="PHOSPHOMANNOMUTASE 45A"/>
    <property type="match status" value="1"/>
</dbReference>
<dbReference type="GO" id="GO:0008973">
    <property type="term" value="F:phosphopentomutase activity"/>
    <property type="evidence" value="ECO:0007669"/>
    <property type="project" value="TreeGrafter"/>
</dbReference>
<dbReference type="InterPro" id="IPR036900">
    <property type="entry name" value="A-D-PHexomutase_C_sf"/>
</dbReference>
<dbReference type="PROSITE" id="PS00710">
    <property type="entry name" value="PGM_PMM"/>
    <property type="match status" value="1"/>
</dbReference>
<evidence type="ECO:0000256" key="6">
    <source>
        <dbReference type="ARBA" id="ARBA00022723"/>
    </source>
</evidence>
<dbReference type="KEGG" id="hhw:NCTC503_02361"/>
<dbReference type="InterPro" id="IPR005846">
    <property type="entry name" value="A-D-PHexomutase_a/b/a-III"/>
</dbReference>
<evidence type="ECO:0000256" key="7">
    <source>
        <dbReference type="ARBA" id="ARBA00022842"/>
    </source>
</evidence>
<dbReference type="Gene3D" id="3.40.120.10">
    <property type="entry name" value="Alpha-D-Glucose-1,6-Bisphosphate, subunit A, domain 3"/>
    <property type="match status" value="3"/>
</dbReference>
<dbReference type="SUPFAM" id="SSF53738">
    <property type="entry name" value="Phosphoglucomutase, first 3 domains"/>
    <property type="match status" value="3"/>
</dbReference>
<evidence type="ECO:0000256" key="12">
    <source>
        <dbReference type="RuleBase" id="RU004326"/>
    </source>
</evidence>
<evidence type="ECO:0000256" key="1">
    <source>
        <dbReference type="ARBA" id="ARBA00001946"/>
    </source>
</evidence>
<reference evidence="16 17" key="1">
    <citation type="submission" date="2019-05" db="EMBL/GenBank/DDBJ databases">
        <authorList>
            <consortium name="Pathogen Informatics"/>
        </authorList>
    </citation>
    <scope>NUCLEOTIDE SEQUENCE [LARGE SCALE GENOMIC DNA]</scope>
    <source>
        <strain evidence="16 17">NCTC503</strain>
    </source>
</reference>
<dbReference type="InterPro" id="IPR005841">
    <property type="entry name" value="Alpha-D-phosphohexomutase_SF"/>
</dbReference>
<dbReference type="EMBL" id="LR590481">
    <property type="protein sequence ID" value="VTQ94650.1"/>
    <property type="molecule type" value="Genomic_DNA"/>
</dbReference>
<organism evidence="16 17">
    <name type="scientific">Hathewaya histolytica</name>
    <name type="common">Clostridium histolyticum</name>
    <dbReference type="NCBI Taxonomy" id="1498"/>
    <lineage>
        <taxon>Bacteria</taxon>
        <taxon>Bacillati</taxon>
        <taxon>Bacillota</taxon>
        <taxon>Clostridia</taxon>
        <taxon>Eubacteriales</taxon>
        <taxon>Clostridiaceae</taxon>
        <taxon>Hathewaya</taxon>
    </lineage>
</organism>
<evidence type="ECO:0000256" key="2">
    <source>
        <dbReference type="ARBA" id="ARBA00005164"/>
    </source>
</evidence>
<evidence type="ECO:0000259" key="14">
    <source>
        <dbReference type="Pfam" id="PF02879"/>
    </source>
</evidence>
<evidence type="ECO:0000256" key="8">
    <source>
        <dbReference type="ARBA" id="ARBA00023235"/>
    </source>
</evidence>
<keyword evidence="6 12" id="KW-0479">Metal-binding</keyword>
<dbReference type="GO" id="GO:0006166">
    <property type="term" value="P:purine ribonucleoside salvage"/>
    <property type="evidence" value="ECO:0007669"/>
    <property type="project" value="TreeGrafter"/>
</dbReference>
<comment type="pathway">
    <text evidence="2">Glycolipid metabolism; diglucosyl-diacylglycerol biosynthesis.</text>
</comment>
<evidence type="ECO:0000256" key="3">
    <source>
        <dbReference type="ARBA" id="ARBA00005189"/>
    </source>
</evidence>
<dbReference type="PANTHER" id="PTHR45745:SF1">
    <property type="entry name" value="PHOSPHOGLUCOMUTASE 2B-RELATED"/>
    <property type="match status" value="1"/>
</dbReference>
<dbReference type="PRINTS" id="PR00509">
    <property type="entry name" value="PGMPMM"/>
</dbReference>
<evidence type="ECO:0000256" key="5">
    <source>
        <dbReference type="ARBA" id="ARBA00022553"/>
    </source>
</evidence>
<dbReference type="Pfam" id="PF02880">
    <property type="entry name" value="PGM_PMM_III"/>
    <property type="match status" value="1"/>
</dbReference>
<evidence type="ECO:0000313" key="17">
    <source>
        <dbReference type="Proteomes" id="UP000308489"/>
    </source>
</evidence>
<accession>A0A4U9RZL9</accession>
<dbReference type="Pfam" id="PF02879">
    <property type="entry name" value="PGM_PMM_II"/>
    <property type="match status" value="1"/>
</dbReference>
<feature type="domain" description="Alpha-D-phosphohexomutase alpha/beta/alpha" evidence="13">
    <location>
        <begin position="42"/>
        <end position="180"/>
    </location>
</feature>
<comment type="cofactor">
    <cofactor evidence="1">
        <name>Mg(2+)</name>
        <dbReference type="ChEBI" id="CHEBI:18420"/>
    </cofactor>
</comment>
<name>A0A4U9RZL9_HATHI</name>
<evidence type="ECO:0000256" key="9">
    <source>
        <dbReference type="ARBA" id="ARBA00039995"/>
    </source>
</evidence>
<evidence type="ECO:0000259" key="13">
    <source>
        <dbReference type="Pfam" id="PF02878"/>
    </source>
</evidence>
<sequence length="575" mass="64931">MDYKKIYGDWLNNPYIDENTKSELNALKDEKEIEDRFYKELEFGTAGLRGKLGAGTNRMNIYNVAKVTQGLASFICEKGIDAMNRGVAIAYDCRHFSKEFAKTAALVLCANGIKAYLFEDLRPTPELSFTVRHLNTIAGIVVTASHNPKDYNGYKVYWEDGAQVLSEIADPILDKILKIKDFAEVKKIDEKEATEKGLFKVIGKEIDDLYLAKVKALALRDTKEEIDKDIKIVYTPLNGTGNKPVRRVLSERGFTNITVVPEQENPDPDFTTVGYPNPEDTKAFKYAEDLGKKIDAELLIATDPDCDRLAIEVKDTNGEYVAFNGNQTGAILINYIVSSMKEKGKLPNGASIVKSIVTGDLGKTIAKSFGVETYEALTGFKNICGQIPMLLENNKKFIFGYEESIGYVTDTFVRDKDGVMSAMFLCEAAAYYKKQGKSLIDVLNEIYEEHGYYREKQISLVLEGIEGKERIERMMTEYRKDFPKTMGTAELIKYIDYKYRKSFDLLTNKESLSEIPSSNVLRFFLNDESWYAVRPSGTEPKIKIYLYSKGSSLKEADDKIIKMEEIVLGKLNSIE</sequence>
<dbReference type="InterPro" id="IPR005844">
    <property type="entry name" value="A-D-PHexomutase_a/b/a-I"/>
</dbReference>
<gene>
    <name evidence="16" type="primary">pgcA</name>
    <name evidence="16" type="ORF">NCTC503_02361</name>
</gene>
<dbReference type="InterPro" id="IPR005845">
    <property type="entry name" value="A-D-PHexomutase_a/b/a-II"/>
</dbReference>
<dbReference type="SUPFAM" id="SSF55957">
    <property type="entry name" value="Phosphoglucomutase, C-terminal domain"/>
    <property type="match status" value="1"/>
</dbReference>
<comment type="pathway">
    <text evidence="3">Lipid metabolism.</text>
</comment>
<dbReference type="Gene3D" id="3.30.310.50">
    <property type="entry name" value="Alpha-D-phosphohexomutase, C-terminal domain"/>
    <property type="match status" value="1"/>
</dbReference>
<keyword evidence="8 16" id="KW-0413">Isomerase</keyword>
<evidence type="ECO:0000256" key="11">
    <source>
        <dbReference type="ARBA" id="ARBA00041467"/>
    </source>
</evidence>